<feature type="region of interest" description="Disordered" evidence="1">
    <location>
        <begin position="1"/>
        <end position="64"/>
    </location>
</feature>
<accession>A0A9E7I3G7</accession>
<dbReference type="EMBL" id="CP097511">
    <property type="protein sequence ID" value="URE44891.1"/>
    <property type="molecule type" value="Genomic_DNA"/>
</dbReference>
<dbReference type="Proteomes" id="UP001055439">
    <property type="component" value="Chromosome 9"/>
</dbReference>
<dbReference type="AlphaFoldDB" id="A0A9E7I3G7"/>
<gene>
    <name evidence="2" type="ORF">MUK42_32978</name>
</gene>
<keyword evidence="3" id="KW-1185">Reference proteome</keyword>
<evidence type="ECO:0000256" key="1">
    <source>
        <dbReference type="SAM" id="MobiDB-lite"/>
    </source>
</evidence>
<protein>
    <submittedName>
        <fullName evidence="2">Uncharacterized protein</fullName>
    </submittedName>
</protein>
<evidence type="ECO:0000313" key="2">
    <source>
        <dbReference type="EMBL" id="URE44891.1"/>
    </source>
</evidence>
<sequence length="267" mass="29549">MVVAAEQGKGKHPRDQRRSHSPMQSMDSLEKTPNARQPDPQKQEPFHAPSLATSRRRRCVGARGRPVSCRSTLLRLHRSRRRSRPEELGGQQHLVHRVHRQREFQVEVVVDGRLVDPRGHVHLVAAAGDVDGVDAAPPRCLRVHRVARGLEGGWAVVPREDVVEDQRHLLLGRQAVERAGFQVAEGIVGGGEDGEAIEGVVQLALDLLPYLRLSQQAKERAVLPALLENAGEVERRRRRTGSHLGLGLAEEVGRGEEEECGQTNENG</sequence>
<name>A0A9E7I3G7_9LILI</name>
<feature type="compositionally biased region" description="Basic residues" evidence="1">
    <location>
        <begin position="10"/>
        <end position="20"/>
    </location>
</feature>
<reference evidence="2" key="1">
    <citation type="submission" date="2022-05" db="EMBL/GenBank/DDBJ databases">
        <title>The Musa troglodytarum L. genome provides insights into the mechanism of non-climacteric behaviour and enrichment of carotenoids.</title>
        <authorList>
            <person name="Wang J."/>
        </authorList>
    </citation>
    <scope>NUCLEOTIDE SEQUENCE</scope>
    <source>
        <tissue evidence="2">Leaf</tissue>
    </source>
</reference>
<organism evidence="2 3">
    <name type="scientific">Musa troglodytarum</name>
    <name type="common">fe'i banana</name>
    <dbReference type="NCBI Taxonomy" id="320322"/>
    <lineage>
        <taxon>Eukaryota</taxon>
        <taxon>Viridiplantae</taxon>
        <taxon>Streptophyta</taxon>
        <taxon>Embryophyta</taxon>
        <taxon>Tracheophyta</taxon>
        <taxon>Spermatophyta</taxon>
        <taxon>Magnoliopsida</taxon>
        <taxon>Liliopsida</taxon>
        <taxon>Zingiberales</taxon>
        <taxon>Musaceae</taxon>
        <taxon>Musa</taxon>
    </lineage>
</organism>
<feature type="region of interest" description="Disordered" evidence="1">
    <location>
        <begin position="238"/>
        <end position="267"/>
    </location>
</feature>
<proteinExistence type="predicted"/>
<evidence type="ECO:0000313" key="3">
    <source>
        <dbReference type="Proteomes" id="UP001055439"/>
    </source>
</evidence>